<evidence type="ECO:0000256" key="13">
    <source>
        <dbReference type="SAM" id="Phobius"/>
    </source>
</evidence>
<dbReference type="InterPro" id="IPR011577">
    <property type="entry name" value="Cyt_b561_bac/Ni-Hgenase"/>
</dbReference>
<evidence type="ECO:0000256" key="6">
    <source>
        <dbReference type="ARBA" id="ARBA00022692"/>
    </source>
</evidence>
<comment type="subcellular location">
    <subcellularLocation>
        <location evidence="2">Cell membrane</location>
        <topology evidence="2">Multi-pass membrane protein</topology>
    </subcellularLocation>
</comment>
<evidence type="ECO:0000256" key="11">
    <source>
        <dbReference type="ARBA" id="ARBA00023136"/>
    </source>
</evidence>
<gene>
    <name evidence="15" type="ORF">A1OK_16655</name>
</gene>
<evidence type="ECO:0000256" key="1">
    <source>
        <dbReference type="ARBA" id="ARBA00001970"/>
    </source>
</evidence>
<dbReference type="Gene3D" id="1.20.950.20">
    <property type="entry name" value="Transmembrane di-heme cytochromes, Chain C"/>
    <property type="match status" value="1"/>
</dbReference>
<keyword evidence="16" id="KW-1185">Reference proteome</keyword>
<comment type="similarity">
    <text evidence="12">Belongs to the cytochrome b561 family.</text>
</comment>
<keyword evidence="9 13" id="KW-1133">Transmembrane helix</keyword>
<evidence type="ECO:0000256" key="4">
    <source>
        <dbReference type="ARBA" id="ARBA00022475"/>
    </source>
</evidence>
<dbReference type="InterPro" id="IPR052168">
    <property type="entry name" value="Cytochrome_b561_oxidase"/>
</dbReference>
<dbReference type="EMBL" id="AJWN02000106">
    <property type="protein sequence ID" value="OEE57735.1"/>
    <property type="molecule type" value="Genomic_DNA"/>
</dbReference>
<comment type="cofactor">
    <cofactor evidence="1">
        <name>heme b</name>
        <dbReference type="ChEBI" id="CHEBI:60344"/>
    </cofactor>
</comment>
<dbReference type="RefSeq" id="WP_016958199.1">
    <property type="nucleotide sequence ID" value="NZ_AJWN02000106.1"/>
</dbReference>
<evidence type="ECO:0000313" key="15">
    <source>
        <dbReference type="EMBL" id="OEE57735.1"/>
    </source>
</evidence>
<feature type="transmembrane region" description="Helical" evidence="13">
    <location>
        <begin position="45"/>
        <end position="65"/>
    </location>
</feature>
<comment type="caution">
    <text evidence="15">The sequence shown here is derived from an EMBL/GenBank/DDBJ whole genome shotgun (WGS) entry which is preliminary data.</text>
</comment>
<feature type="transmembrane region" description="Helical" evidence="13">
    <location>
        <begin position="142"/>
        <end position="163"/>
    </location>
</feature>
<keyword evidence="10" id="KW-0408">Iron</keyword>
<evidence type="ECO:0000256" key="2">
    <source>
        <dbReference type="ARBA" id="ARBA00004651"/>
    </source>
</evidence>
<keyword evidence="7" id="KW-0479">Metal-binding</keyword>
<dbReference type="Pfam" id="PF01292">
    <property type="entry name" value="Ni_hydr_CYTB"/>
    <property type="match status" value="1"/>
</dbReference>
<keyword evidence="6 13" id="KW-0812">Transmembrane</keyword>
<keyword evidence="4" id="KW-1003">Cell membrane</keyword>
<dbReference type="PANTHER" id="PTHR30529:SF7">
    <property type="entry name" value="CYTOCHROME B561 BACTERIAL_NI-HYDROGENASE DOMAIN-CONTAINING PROTEIN"/>
    <property type="match status" value="1"/>
</dbReference>
<keyword evidence="8" id="KW-0249">Electron transport</keyword>
<feature type="transmembrane region" description="Helical" evidence="13">
    <location>
        <begin position="12"/>
        <end position="33"/>
    </location>
</feature>
<name>A0A1E5BWY3_9GAMM</name>
<protein>
    <submittedName>
        <fullName evidence="15">Cytochrome B</fullName>
    </submittedName>
</protein>
<evidence type="ECO:0000256" key="7">
    <source>
        <dbReference type="ARBA" id="ARBA00022723"/>
    </source>
</evidence>
<proteinExistence type="inferred from homology"/>
<dbReference type="GO" id="GO:0005886">
    <property type="term" value="C:plasma membrane"/>
    <property type="evidence" value="ECO:0007669"/>
    <property type="project" value="UniProtKB-SubCell"/>
</dbReference>
<dbReference type="InterPro" id="IPR016174">
    <property type="entry name" value="Di-haem_cyt_TM"/>
</dbReference>
<evidence type="ECO:0000256" key="10">
    <source>
        <dbReference type="ARBA" id="ARBA00023004"/>
    </source>
</evidence>
<evidence type="ECO:0000313" key="16">
    <source>
        <dbReference type="Proteomes" id="UP000095039"/>
    </source>
</evidence>
<dbReference type="SUPFAM" id="SSF81342">
    <property type="entry name" value="Transmembrane di-heme cytochromes"/>
    <property type="match status" value="1"/>
</dbReference>
<dbReference type="GO" id="GO:0046872">
    <property type="term" value="F:metal ion binding"/>
    <property type="evidence" value="ECO:0007669"/>
    <property type="project" value="UniProtKB-KW"/>
</dbReference>
<reference evidence="15 16" key="1">
    <citation type="journal article" date="2012" name="Science">
        <title>Ecological populations of bacteria act as socially cohesive units of antibiotic production and resistance.</title>
        <authorList>
            <person name="Cordero O.X."/>
            <person name="Wildschutte H."/>
            <person name="Kirkup B."/>
            <person name="Proehl S."/>
            <person name="Ngo L."/>
            <person name="Hussain F."/>
            <person name="Le Roux F."/>
            <person name="Mincer T."/>
            <person name="Polz M.F."/>
        </authorList>
    </citation>
    <scope>NUCLEOTIDE SEQUENCE [LARGE SCALE GENOMIC DNA]</scope>
    <source>
        <strain evidence="15 16">FF-454</strain>
    </source>
</reference>
<accession>A0A1E5BWY3</accession>
<feature type="domain" description="Cytochrome b561 bacterial/Ni-hydrogenase" evidence="14">
    <location>
        <begin position="8"/>
        <end position="175"/>
    </location>
</feature>
<dbReference type="GO" id="GO:0020037">
    <property type="term" value="F:heme binding"/>
    <property type="evidence" value="ECO:0007669"/>
    <property type="project" value="TreeGrafter"/>
</dbReference>
<evidence type="ECO:0000259" key="14">
    <source>
        <dbReference type="Pfam" id="PF01292"/>
    </source>
</evidence>
<organism evidence="15 16">
    <name type="scientific">Enterovibrio norvegicus FF-454</name>
    <dbReference type="NCBI Taxonomy" id="1185651"/>
    <lineage>
        <taxon>Bacteria</taxon>
        <taxon>Pseudomonadati</taxon>
        <taxon>Pseudomonadota</taxon>
        <taxon>Gammaproteobacteria</taxon>
        <taxon>Vibrionales</taxon>
        <taxon>Vibrionaceae</taxon>
        <taxon>Enterovibrio</taxon>
    </lineage>
</organism>
<sequence length="176" mass="18806">MSNTSSLSKTTIALHWAVAVVIIGMLAVGSYMVDLPKGPDKGELIGLHKSIGFIVLILASLRVLWRLKEGQITPIPGSPNWQEKAAKGAHHLLLLATILMPVSGIMMSVGGGRGLDVFGVSLIAGGEKTEWMQAVGHETHEILAFILIAVIVLHVAGAVKHHLVDKDMTLKRMLGK</sequence>
<evidence type="ECO:0000256" key="8">
    <source>
        <dbReference type="ARBA" id="ARBA00022982"/>
    </source>
</evidence>
<dbReference type="PANTHER" id="PTHR30529">
    <property type="entry name" value="CYTOCHROME B561"/>
    <property type="match status" value="1"/>
</dbReference>
<keyword evidence="3" id="KW-0813">Transport</keyword>
<feature type="transmembrane region" description="Helical" evidence="13">
    <location>
        <begin position="92"/>
        <end position="112"/>
    </location>
</feature>
<keyword evidence="11 13" id="KW-0472">Membrane</keyword>
<evidence type="ECO:0000256" key="5">
    <source>
        <dbReference type="ARBA" id="ARBA00022617"/>
    </source>
</evidence>
<evidence type="ECO:0000256" key="12">
    <source>
        <dbReference type="ARBA" id="ARBA00037975"/>
    </source>
</evidence>
<dbReference type="Proteomes" id="UP000095039">
    <property type="component" value="Unassembled WGS sequence"/>
</dbReference>
<dbReference type="AlphaFoldDB" id="A0A1E5BWY3"/>
<evidence type="ECO:0000256" key="3">
    <source>
        <dbReference type="ARBA" id="ARBA00022448"/>
    </source>
</evidence>
<evidence type="ECO:0000256" key="9">
    <source>
        <dbReference type="ARBA" id="ARBA00022989"/>
    </source>
</evidence>
<dbReference type="GO" id="GO:0009055">
    <property type="term" value="F:electron transfer activity"/>
    <property type="evidence" value="ECO:0007669"/>
    <property type="project" value="InterPro"/>
</dbReference>
<keyword evidence="5" id="KW-0349">Heme</keyword>
<dbReference type="GO" id="GO:0022904">
    <property type="term" value="P:respiratory electron transport chain"/>
    <property type="evidence" value="ECO:0007669"/>
    <property type="project" value="InterPro"/>
</dbReference>